<dbReference type="InterPro" id="IPR016977">
    <property type="entry name" value="ComGF"/>
</dbReference>
<organism evidence="2 3">
    <name type="scientific">Bacillus methanolicus (strain MGA3 / ATCC 53907)</name>
    <dbReference type="NCBI Taxonomy" id="796606"/>
    <lineage>
        <taxon>Bacteria</taxon>
        <taxon>Bacillati</taxon>
        <taxon>Bacillota</taxon>
        <taxon>Bacilli</taxon>
        <taxon>Bacillales</taxon>
        <taxon>Bacillaceae</taxon>
        <taxon>Bacillus</taxon>
    </lineage>
</organism>
<dbReference type="NCBIfam" id="NF041002">
    <property type="entry name" value="pilin_ComGF"/>
    <property type="match status" value="1"/>
</dbReference>
<reference evidence="2 3" key="1">
    <citation type="journal article" date="2015" name="BMC Genomics">
        <title>Transcriptome analysis of thermophilic methylotrophic Bacillus methanolicus MGA3 using RNA-sequencing provides detailed insights into its previously uncharted transcriptional landscape.</title>
        <authorList>
            <person name="Irla M."/>
            <person name="Neshat A."/>
            <person name="Brautaset T."/>
            <person name="Ruckert C."/>
            <person name="Kalinowski J."/>
            <person name="Wendisch V.F."/>
        </authorList>
    </citation>
    <scope>NUCLEOTIDE SEQUENCE [LARGE SCALE GENOMIC DNA]</scope>
    <source>
        <strain evidence="3">MGA3 / ATCC 53907</strain>
    </source>
</reference>
<evidence type="ECO:0000256" key="1">
    <source>
        <dbReference type="SAM" id="Phobius"/>
    </source>
</evidence>
<name>I3EAF3_BACMM</name>
<gene>
    <name evidence="2" type="ORF">BMMGA3_11590</name>
</gene>
<dbReference type="Proteomes" id="UP000027602">
    <property type="component" value="Chromosome"/>
</dbReference>
<protein>
    <submittedName>
        <fullName evidence="2">ComG operon protein</fullName>
    </submittedName>
</protein>
<proteinExistence type="predicted"/>
<feature type="transmembrane region" description="Helical" evidence="1">
    <location>
        <begin position="6"/>
        <end position="25"/>
    </location>
</feature>
<dbReference type="STRING" id="796606.BMMGA3_11590"/>
<dbReference type="EMBL" id="CP007739">
    <property type="protein sequence ID" value="AIE60714.1"/>
    <property type="molecule type" value="Genomic_DNA"/>
</dbReference>
<evidence type="ECO:0000313" key="3">
    <source>
        <dbReference type="Proteomes" id="UP000027602"/>
    </source>
</evidence>
<dbReference type="eggNOG" id="COG4940">
    <property type="taxonomic scope" value="Bacteria"/>
</dbReference>
<dbReference type="AlphaFoldDB" id="I3EAF3"/>
<accession>I3EAF3</accession>
<keyword evidence="1" id="KW-0472">Membrane</keyword>
<dbReference type="Pfam" id="PF15980">
    <property type="entry name" value="ComGF"/>
    <property type="match status" value="1"/>
</dbReference>
<dbReference type="HOGENOM" id="CLU_126422_1_0_9"/>
<keyword evidence="1" id="KW-1133">Transmembrane helix</keyword>
<evidence type="ECO:0000313" key="2">
    <source>
        <dbReference type="EMBL" id="AIE60714.1"/>
    </source>
</evidence>
<keyword evidence="3" id="KW-1185">Reference proteome</keyword>
<sequence length="136" mass="15987">MLEMLFAFAIFCLIISYIPIFYKIVIHEESLNKRLAMMEWEVFVSQVKKEIRMSDRLQISGSKLFLEKNGKLILYEMYGENLRRRVDFTGHEVLLQQVHSIHFQKLHNGVQITVADKRGTEKSTAICSFIDMEVIE</sequence>
<dbReference type="KEGG" id="bmet:BMMGA3_11590"/>
<keyword evidence="1" id="KW-0812">Transmembrane</keyword>